<dbReference type="SUPFAM" id="SSF111331">
    <property type="entry name" value="NAD kinase/diacylglycerol kinase-like"/>
    <property type="match status" value="1"/>
</dbReference>
<dbReference type="Pfam" id="PF01513">
    <property type="entry name" value="NAD_kinase"/>
    <property type="match status" value="1"/>
</dbReference>
<comment type="caution">
    <text evidence="1">The sequence shown here is derived from an EMBL/GenBank/DDBJ whole genome shotgun (WGS) entry which is preliminary data.</text>
</comment>
<dbReference type="InterPro" id="IPR017438">
    <property type="entry name" value="ATP-NAD_kinase_N"/>
</dbReference>
<dbReference type="EMBL" id="LHYI01000022">
    <property type="protein sequence ID" value="KXB08337.1"/>
    <property type="molecule type" value="Genomic_DNA"/>
</dbReference>
<organism evidence="1 2">
    <name type="scientific">candidate division MSBL1 archaeon SCGC-AAA382M17</name>
    <dbReference type="NCBI Taxonomy" id="1698284"/>
    <lineage>
        <taxon>Archaea</taxon>
        <taxon>Methanobacteriati</taxon>
        <taxon>Methanobacteriota</taxon>
        <taxon>candidate division MSBL1</taxon>
    </lineage>
</organism>
<keyword evidence="2" id="KW-1185">Reference proteome</keyword>
<evidence type="ECO:0000313" key="2">
    <source>
        <dbReference type="Proteomes" id="UP000070633"/>
    </source>
</evidence>
<accession>A0ABR5TJJ3</accession>
<proteinExistence type="predicted"/>
<dbReference type="InterPro" id="IPR016064">
    <property type="entry name" value="NAD/diacylglycerol_kinase_sf"/>
</dbReference>
<dbReference type="InterPro" id="IPR039065">
    <property type="entry name" value="AcoX-like"/>
</dbReference>
<dbReference type="InterPro" id="IPR002504">
    <property type="entry name" value="NADK"/>
</dbReference>
<dbReference type="Pfam" id="PF20143">
    <property type="entry name" value="NAD_kinase_C"/>
    <property type="match status" value="1"/>
</dbReference>
<evidence type="ECO:0000313" key="1">
    <source>
        <dbReference type="EMBL" id="KXB08337.1"/>
    </source>
</evidence>
<dbReference type="Proteomes" id="UP000070633">
    <property type="component" value="Unassembled WGS sequence"/>
</dbReference>
<reference evidence="1 2" key="1">
    <citation type="journal article" date="2016" name="Sci. Rep.">
        <title>Metabolic traits of an uncultured archaeal lineage -MSBL1- from brine pools of the Red Sea.</title>
        <authorList>
            <person name="Mwirichia R."/>
            <person name="Alam I."/>
            <person name="Rashid M."/>
            <person name="Vinu M."/>
            <person name="Ba-Alawi W."/>
            <person name="Anthony Kamau A."/>
            <person name="Kamanda Ngugi D."/>
            <person name="Goker M."/>
            <person name="Klenk H.P."/>
            <person name="Bajic V."/>
            <person name="Stingl U."/>
        </authorList>
    </citation>
    <scope>NUCLEOTIDE SEQUENCE [LARGE SCALE GENOMIC DNA]</scope>
    <source>
        <strain evidence="1">SCGC-AAA382M17</strain>
    </source>
</reference>
<dbReference type="Gene3D" id="3.40.50.10330">
    <property type="entry name" value="Probable inorganic polyphosphate/atp-NAD kinase, domain 1"/>
    <property type="match status" value="1"/>
</dbReference>
<dbReference type="PANTHER" id="PTHR40697">
    <property type="entry name" value="ACETOIN CATABOLISM PROTEIN X"/>
    <property type="match status" value="1"/>
</dbReference>
<evidence type="ECO:0008006" key="3">
    <source>
        <dbReference type="Google" id="ProtNLM"/>
    </source>
</evidence>
<gene>
    <name evidence="1" type="ORF">AKJ55_01170</name>
</gene>
<dbReference type="PANTHER" id="PTHR40697:SF2">
    <property type="entry name" value="ATP-NAD KINASE-RELATED"/>
    <property type="match status" value="1"/>
</dbReference>
<sequence length="372" mass="40384">MSEGKVGLVVNPIAGMGGKVGLKGTDEPEILEKARELGSEPVAPERAFKALEKLKESSVEVEILTCSEEMGENEARKAGFDPKVVLEIDSGETTSEDTEDAAKEFLEEGVDIILFAGGDGTARDVLRVVEGNIPILGIPTGVKMHSAVFANTPEIAGRLVGRYLIGSLPLREAEVMDVDEEAFRQNRLDTDLKGFGRTPYDPRWVQSAKSPTVSSGSEESDQESIARWVVEHMEENRVYILGPGTTTRSVPDELGFSEFTLLGVDLVKNGELLAEDVTENDILEKIEGGPSTIIISPIGKQGFILGRGNQQVSPEVVRRVGVENILILATPNKLTETPMLKIDTGDSDLDEEFRGYMRVIMGYGVERPVPVT</sequence>
<name>A0ABR5TJJ3_9EURY</name>
<dbReference type="PIRSF" id="PIRSF016907">
    <property type="entry name" value="Kin_ATP-NAD"/>
    <property type="match status" value="1"/>
</dbReference>
<dbReference type="InterPro" id="IPR011386">
    <property type="entry name" value="Put_ATP-NAD_kin"/>
</dbReference>
<protein>
    <recommendedName>
        <fullName evidence="3">ATP-NAD kinase</fullName>
    </recommendedName>
</protein>